<dbReference type="Proteomes" id="UP000315439">
    <property type="component" value="Unassembled WGS sequence"/>
</dbReference>
<name>A0A545U041_9GAMM</name>
<evidence type="ECO:0000313" key="2">
    <source>
        <dbReference type="Proteomes" id="UP000315439"/>
    </source>
</evidence>
<dbReference type="OrthoDB" id="8818943at2"/>
<organism evidence="1 2">
    <name type="scientific">Aliikangiella coralliicola</name>
    <dbReference type="NCBI Taxonomy" id="2592383"/>
    <lineage>
        <taxon>Bacteria</taxon>
        <taxon>Pseudomonadati</taxon>
        <taxon>Pseudomonadota</taxon>
        <taxon>Gammaproteobacteria</taxon>
        <taxon>Oceanospirillales</taxon>
        <taxon>Pleioneaceae</taxon>
        <taxon>Aliikangiella</taxon>
    </lineage>
</organism>
<keyword evidence="2" id="KW-1185">Reference proteome</keyword>
<sequence length="116" mass="13540">MSDLLDIEKTLQFIRDKADEYAVAKSQMEYLKEYRKTKKSQLIIEAERSGVKTVQSREAFAYAHKDYIELLDGLKVAMHDAEKLRLMIKAAELRIDVWRSQNANTRMERTAYGANH</sequence>
<gene>
    <name evidence="1" type="ORF">FLL46_24015</name>
</gene>
<accession>A0A545U041</accession>
<proteinExistence type="predicted"/>
<comment type="caution">
    <text evidence="1">The sequence shown here is derived from an EMBL/GenBank/DDBJ whole genome shotgun (WGS) entry which is preliminary data.</text>
</comment>
<dbReference type="AlphaFoldDB" id="A0A545U041"/>
<dbReference type="RefSeq" id="WP_142934505.1">
    <property type="nucleotide sequence ID" value="NZ_ML660171.1"/>
</dbReference>
<evidence type="ECO:0000313" key="1">
    <source>
        <dbReference type="EMBL" id="TQV82838.1"/>
    </source>
</evidence>
<dbReference type="EMBL" id="VIKS01000015">
    <property type="protein sequence ID" value="TQV82838.1"/>
    <property type="molecule type" value="Genomic_DNA"/>
</dbReference>
<protein>
    <submittedName>
        <fullName evidence="1">Uncharacterized protein</fullName>
    </submittedName>
</protein>
<reference evidence="1 2" key="1">
    <citation type="submission" date="2019-07" db="EMBL/GenBank/DDBJ databases">
        <title>Draft genome for Aliikangiella sp. M105.</title>
        <authorList>
            <person name="Wang G."/>
        </authorList>
    </citation>
    <scope>NUCLEOTIDE SEQUENCE [LARGE SCALE GENOMIC DNA]</scope>
    <source>
        <strain evidence="1 2">M105</strain>
    </source>
</reference>